<dbReference type="Gene3D" id="3.90.1570.10">
    <property type="entry name" value="tt1808, chain A"/>
    <property type="match status" value="1"/>
</dbReference>
<dbReference type="EMBL" id="CP053540">
    <property type="protein sequence ID" value="WOB44644.1"/>
    <property type="molecule type" value="Genomic_DNA"/>
</dbReference>
<dbReference type="AlphaFoldDB" id="A0AA96Y8A8"/>
<evidence type="ECO:0000259" key="2">
    <source>
        <dbReference type="Pfam" id="PF05685"/>
    </source>
</evidence>
<dbReference type="InterPro" id="IPR008538">
    <property type="entry name" value="Uma2"/>
</dbReference>
<dbReference type="SUPFAM" id="SSF52980">
    <property type="entry name" value="Restriction endonuclease-like"/>
    <property type="match status" value="1"/>
</dbReference>
<dbReference type="InterPro" id="IPR012296">
    <property type="entry name" value="Nuclease_put_TT1808"/>
</dbReference>
<reference evidence="3" key="1">
    <citation type="submission" date="2020-05" db="EMBL/GenBank/DDBJ databases">
        <authorList>
            <person name="Zhu T."/>
            <person name="Keshari N."/>
            <person name="Lu X."/>
        </authorList>
    </citation>
    <scope>NUCLEOTIDE SEQUENCE</scope>
    <source>
        <strain evidence="3">NK1-22</strain>
    </source>
</reference>
<name>A0AA96Y8A8_9CYAN</name>
<dbReference type="CDD" id="cd06260">
    <property type="entry name" value="DUF820-like"/>
    <property type="match status" value="1"/>
</dbReference>
<evidence type="ECO:0000313" key="3">
    <source>
        <dbReference type="EMBL" id="WOB44644.1"/>
    </source>
</evidence>
<dbReference type="Pfam" id="PF05685">
    <property type="entry name" value="Uma2"/>
    <property type="match status" value="1"/>
</dbReference>
<keyword evidence="3" id="KW-0255">Endonuclease</keyword>
<evidence type="ECO:0000256" key="1">
    <source>
        <dbReference type="SAM" id="MobiDB-lite"/>
    </source>
</evidence>
<organism evidence="3">
    <name type="scientific">Thermoleptolyngbya oregonensis NK1-22</name>
    <dbReference type="NCBI Taxonomy" id="2547457"/>
    <lineage>
        <taxon>Bacteria</taxon>
        <taxon>Bacillati</taxon>
        <taxon>Cyanobacteriota</taxon>
        <taxon>Cyanophyceae</taxon>
        <taxon>Oculatellales</taxon>
        <taxon>Oculatellaceae</taxon>
        <taxon>Thermoleptolyngbya</taxon>
    </lineage>
</organism>
<keyword evidence="3" id="KW-0378">Hydrolase</keyword>
<proteinExistence type="predicted"/>
<accession>A0AA96Y8A8</accession>
<protein>
    <submittedName>
        <fullName evidence="3">Uma2 family endonuclease</fullName>
    </submittedName>
</protein>
<feature type="domain" description="Putative restriction endonuclease" evidence="2">
    <location>
        <begin position="48"/>
        <end position="209"/>
    </location>
</feature>
<dbReference type="RefSeq" id="WP_316787755.1">
    <property type="nucleotide sequence ID" value="NZ_CP053540.1"/>
</dbReference>
<dbReference type="KEGG" id="tog:HNI00_16925"/>
<feature type="region of interest" description="Disordered" evidence="1">
    <location>
        <begin position="1"/>
        <end position="38"/>
    </location>
</feature>
<gene>
    <name evidence="3" type="ORF">HNI00_16925</name>
</gene>
<dbReference type="PANTHER" id="PTHR33352">
    <property type="entry name" value="SLR1095 PROTEIN"/>
    <property type="match status" value="1"/>
</dbReference>
<sequence length="269" mass="30936">MSIAKDLDDQGLQPATAPRTASSNSPSPEPAWAAGIDSGLDLDKVPFPPGDLYSDEPPLESELHLRQILLLIQSLEWLWRGPDPSTHRDFYAFGNLTIYYSLRERKSEDFRGPDFFVVLGADPKPRKSWVVWEEGGKYPNVIIELLSDSTAHVDRGLKKQLYQDTFRTPDYFWFDPHTLEFCGFHLVDGRYQPLEPDSRGWLWSEQLQLFLGIQDRKLRFFTPDGQLVPIPEEATAIERQRAEEERLRAEQAEALLAQYRARFGELPSE</sequence>
<dbReference type="GO" id="GO:0004519">
    <property type="term" value="F:endonuclease activity"/>
    <property type="evidence" value="ECO:0007669"/>
    <property type="project" value="UniProtKB-KW"/>
</dbReference>
<keyword evidence="3" id="KW-0540">Nuclease</keyword>
<dbReference type="InterPro" id="IPR011335">
    <property type="entry name" value="Restrct_endonuc-II-like"/>
</dbReference>
<dbReference type="PANTHER" id="PTHR33352:SF3">
    <property type="entry name" value="SLR1612 PROTEIN"/>
    <property type="match status" value="1"/>
</dbReference>